<keyword evidence="2" id="KW-0012">Acyltransferase</keyword>
<dbReference type="InterPro" id="IPR001451">
    <property type="entry name" value="Hexapep"/>
</dbReference>
<organism evidence="2 3">
    <name type="scientific">Mucilaginibacter straminoryzae</name>
    <dbReference type="NCBI Taxonomy" id="2932774"/>
    <lineage>
        <taxon>Bacteria</taxon>
        <taxon>Pseudomonadati</taxon>
        <taxon>Bacteroidota</taxon>
        <taxon>Sphingobacteriia</taxon>
        <taxon>Sphingobacteriales</taxon>
        <taxon>Sphingobacteriaceae</taxon>
        <taxon>Mucilaginibacter</taxon>
    </lineage>
</organism>
<sequence>MFNFRFIKKLRDEFYRTVVFRRYQIGHGFHMGLRVRIWAKNTVIIGENFYIGRDSFIESDAIIGNNVMFGNRVALVGRYDHNFQQVGVPVRLASQIRDKDYDWLGLNTVTVIEDDVWVGYGSIIMSGVRIQRGSIIAAGSVVTKDVEPYSIYAGVPAKKIKDRFATKEDLENHIKLCGPASEITSNTPL</sequence>
<dbReference type="Pfam" id="PF00132">
    <property type="entry name" value="Hexapep"/>
    <property type="match status" value="1"/>
</dbReference>
<name>A0A9X2BE41_9SPHI</name>
<reference evidence="2" key="1">
    <citation type="submission" date="2022-04" db="EMBL/GenBank/DDBJ databases">
        <title>Mucilaginibacter sp. RS28 isolated from freshwater.</title>
        <authorList>
            <person name="Ko S.-R."/>
        </authorList>
    </citation>
    <scope>NUCLEOTIDE SEQUENCE</scope>
    <source>
        <strain evidence="2">RS28</strain>
    </source>
</reference>
<dbReference type="PANTHER" id="PTHR43300:SF11">
    <property type="entry name" value="ACETYLTRANSFERASE RV3034C-RELATED"/>
    <property type="match status" value="1"/>
</dbReference>
<keyword evidence="2" id="KW-0808">Transferase</keyword>
<dbReference type="PANTHER" id="PTHR43300">
    <property type="entry name" value="ACETYLTRANSFERASE"/>
    <property type="match status" value="1"/>
</dbReference>
<evidence type="ECO:0000313" key="3">
    <source>
        <dbReference type="Proteomes" id="UP001139450"/>
    </source>
</evidence>
<dbReference type="Gene3D" id="2.160.10.10">
    <property type="entry name" value="Hexapeptide repeat proteins"/>
    <property type="match status" value="1"/>
</dbReference>
<keyword evidence="3" id="KW-1185">Reference proteome</keyword>
<dbReference type="SUPFAM" id="SSF51161">
    <property type="entry name" value="Trimeric LpxA-like enzymes"/>
    <property type="match status" value="1"/>
</dbReference>
<gene>
    <name evidence="2" type="ORF">MUY27_14915</name>
</gene>
<dbReference type="AlphaFoldDB" id="A0A9X2BE41"/>
<evidence type="ECO:0000256" key="1">
    <source>
        <dbReference type="ARBA" id="ARBA00007274"/>
    </source>
</evidence>
<comment type="caution">
    <text evidence="2">The sequence shown here is derived from an EMBL/GenBank/DDBJ whole genome shotgun (WGS) entry which is preliminary data.</text>
</comment>
<dbReference type="InterPro" id="IPR011004">
    <property type="entry name" value="Trimer_LpxA-like_sf"/>
</dbReference>
<accession>A0A9X2BE41</accession>
<dbReference type="Proteomes" id="UP001139450">
    <property type="component" value="Unassembled WGS sequence"/>
</dbReference>
<evidence type="ECO:0000313" key="2">
    <source>
        <dbReference type="EMBL" id="MCJ8211008.1"/>
    </source>
</evidence>
<dbReference type="InterPro" id="IPR050179">
    <property type="entry name" value="Trans_hexapeptide_repeat"/>
</dbReference>
<dbReference type="EMBL" id="JALJEJ010000007">
    <property type="protein sequence ID" value="MCJ8211008.1"/>
    <property type="molecule type" value="Genomic_DNA"/>
</dbReference>
<dbReference type="RefSeq" id="WP_245131177.1">
    <property type="nucleotide sequence ID" value="NZ_JALJEJ010000007.1"/>
</dbReference>
<protein>
    <submittedName>
        <fullName evidence="2">Acyltransferase</fullName>
    </submittedName>
</protein>
<proteinExistence type="inferred from homology"/>
<comment type="similarity">
    <text evidence="1">Belongs to the transferase hexapeptide repeat family.</text>
</comment>
<dbReference type="GO" id="GO:0016746">
    <property type="term" value="F:acyltransferase activity"/>
    <property type="evidence" value="ECO:0007669"/>
    <property type="project" value="UniProtKB-KW"/>
</dbReference>